<proteinExistence type="predicted"/>
<dbReference type="Proteomes" id="UP000663832">
    <property type="component" value="Unassembled WGS sequence"/>
</dbReference>
<reference evidence="1" key="1">
    <citation type="submission" date="2021-02" db="EMBL/GenBank/DDBJ databases">
        <authorList>
            <person name="Nowell W R."/>
        </authorList>
    </citation>
    <scope>NUCLEOTIDE SEQUENCE</scope>
</reference>
<protein>
    <submittedName>
        <fullName evidence="1">Uncharacterized protein</fullName>
    </submittedName>
</protein>
<sequence>MPADGLCADLTCDKNIKHLYECHCCSSLICFHHLNEHIEATQGNNEQFKSLRNEFKTAVDTFKVIIEEKLLNIEREKSLIEKAQKLLDAKTGSIEEVQIICEEIKEAIALSQLDGIIKVEPALQNTKTCSCICKCGNQNDEFLLKITSPPSESPVHQHLTDETNTSMMTTDDEYSMCDTSITLDCILLDRATATIEDVHIVKEQNKVKSGLLKGLRGFCPLTFDGAFGLTAANHSVRFCSNKKNRPIGLYEHFITKHRLQPIYIRRLLKAISINEDPRITKLFDESEEVVNQLFKIPCPFSKDMIHSFRGSAKDIRRIPCHYLRMPDYALRHHLQYYHHVTPSVARKLIDRSKEIQMENHI</sequence>
<gene>
    <name evidence="1" type="ORF">QVE165_LOCUS28432</name>
</gene>
<dbReference type="AlphaFoldDB" id="A0A814ZT56"/>
<comment type="caution">
    <text evidence="1">The sequence shown here is derived from an EMBL/GenBank/DDBJ whole genome shotgun (WGS) entry which is preliminary data.</text>
</comment>
<evidence type="ECO:0000313" key="2">
    <source>
        <dbReference type="Proteomes" id="UP000663832"/>
    </source>
</evidence>
<dbReference type="OrthoDB" id="10031879at2759"/>
<accession>A0A814ZT56</accession>
<organism evidence="1 2">
    <name type="scientific">Adineta steineri</name>
    <dbReference type="NCBI Taxonomy" id="433720"/>
    <lineage>
        <taxon>Eukaryota</taxon>
        <taxon>Metazoa</taxon>
        <taxon>Spiralia</taxon>
        <taxon>Gnathifera</taxon>
        <taxon>Rotifera</taxon>
        <taxon>Eurotatoria</taxon>
        <taxon>Bdelloidea</taxon>
        <taxon>Adinetida</taxon>
        <taxon>Adinetidae</taxon>
        <taxon>Adineta</taxon>
    </lineage>
</organism>
<dbReference type="EMBL" id="CAJNOM010000222">
    <property type="protein sequence ID" value="CAF1249635.1"/>
    <property type="molecule type" value="Genomic_DNA"/>
</dbReference>
<evidence type="ECO:0000313" key="1">
    <source>
        <dbReference type="EMBL" id="CAF1249635.1"/>
    </source>
</evidence>
<name>A0A814ZT56_9BILA</name>
<keyword evidence="2" id="KW-1185">Reference proteome</keyword>